<reference evidence="1 2" key="1">
    <citation type="submission" date="2013-01" db="EMBL/GenBank/DDBJ databases">
        <authorList>
            <person name="Harkins D.M."/>
            <person name="Durkin A.S."/>
            <person name="Brinkac L.M."/>
            <person name="Haft D.H."/>
            <person name="Selengut J.D."/>
            <person name="Sanka R."/>
            <person name="DePew J."/>
            <person name="Purushe J."/>
            <person name="Galloway R.L."/>
            <person name="Vinetz J.M."/>
            <person name="Sutton G.G."/>
            <person name="Nierman W.C."/>
            <person name="Fouts D.E."/>
        </authorList>
    </citation>
    <scope>NUCLEOTIDE SEQUENCE [LARGE SCALE GENOMIC DNA]</scope>
    <source>
        <strain evidence="1 2">79601</strain>
    </source>
</reference>
<dbReference type="Proteomes" id="UP000011988">
    <property type="component" value="Unassembled WGS sequence"/>
</dbReference>
<dbReference type="SUPFAM" id="SSF69304">
    <property type="entry name" value="Tricorn protease N-terminal domain"/>
    <property type="match status" value="1"/>
</dbReference>
<gene>
    <name evidence="1" type="ORF">LEP1GSC194_0840</name>
</gene>
<dbReference type="EMBL" id="ANIK01000034">
    <property type="protein sequence ID" value="EMJ95663.1"/>
    <property type="molecule type" value="Genomic_DNA"/>
</dbReference>
<dbReference type="PATRIC" id="fig|1218565.3.peg.1785"/>
<organism evidence="1 2">
    <name type="scientific">Leptospira alstonii serovar Sichuan str. 79601</name>
    <dbReference type="NCBI Taxonomy" id="1218565"/>
    <lineage>
        <taxon>Bacteria</taxon>
        <taxon>Pseudomonadati</taxon>
        <taxon>Spirochaetota</taxon>
        <taxon>Spirochaetia</taxon>
        <taxon>Leptospirales</taxon>
        <taxon>Leptospiraceae</taxon>
        <taxon>Leptospira</taxon>
    </lineage>
</organism>
<evidence type="ECO:0008006" key="3">
    <source>
        <dbReference type="Google" id="ProtNLM"/>
    </source>
</evidence>
<sequence>MDADWKKILSLIIGIYFSYLSETMSESNALRWKDGEIVVKGKAYNRQIYFKHGKITRKLSHFANWENLDKLFLSPDKKELVVYHRADKEKFYRLTLFRLEKRNQTSIRSIRPGMACHNLFWYKDKIIFETGTTGGGTYLTYYDKNLKKINEINSYNFYIDPSLGIALGQPVHGPDDGKFWIYSLHSGKVIETFDYKKEMNGLYQVTDLKKIDDRRFEIQIQGMGRDFRKTFIKNFSQNFKRKVQ</sequence>
<protein>
    <recommendedName>
        <fullName evidence="3">WD40-like protein</fullName>
    </recommendedName>
</protein>
<evidence type="ECO:0000313" key="1">
    <source>
        <dbReference type="EMBL" id="EMJ95663.1"/>
    </source>
</evidence>
<proteinExistence type="predicted"/>
<accession>M6D363</accession>
<evidence type="ECO:0000313" key="2">
    <source>
        <dbReference type="Proteomes" id="UP000011988"/>
    </source>
</evidence>
<dbReference type="RefSeq" id="WP_020773175.1">
    <property type="nucleotide sequence ID" value="NZ_ANIK01000034.1"/>
</dbReference>
<name>M6D363_9LEPT</name>
<comment type="caution">
    <text evidence="1">The sequence shown here is derived from an EMBL/GenBank/DDBJ whole genome shotgun (WGS) entry which is preliminary data.</text>
</comment>
<dbReference type="AlphaFoldDB" id="M6D363"/>